<reference evidence="3 4" key="1">
    <citation type="submission" date="2017-11" db="EMBL/GenBank/DDBJ databases">
        <title>De novo assembly and phasing of dikaryotic genomes from two isolates of Puccinia coronata f. sp. avenae, the causal agent of oat crown rust.</title>
        <authorList>
            <person name="Miller M.E."/>
            <person name="Zhang Y."/>
            <person name="Omidvar V."/>
            <person name="Sperschneider J."/>
            <person name="Schwessinger B."/>
            <person name="Raley C."/>
            <person name="Palmer J.M."/>
            <person name="Garnica D."/>
            <person name="Upadhyaya N."/>
            <person name="Rathjen J."/>
            <person name="Taylor J.M."/>
            <person name="Park R.F."/>
            <person name="Dodds P.N."/>
            <person name="Hirsch C.D."/>
            <person name="Kianian S.F."/>
            <person name="Figueroa M."/>
        </authorList>
    </citation>
    <scope>NUCLEOTIDE SEQUENCE [LARGE SCALE GENOMIC DNA]</scope>
    <source>
        <strain evidence="3">12SD80</strain>
    </source>
</reference>
<accession>A0A2N5VNR0</accession>
<comment type="caution">
    <text evidence="3">The sequence shown here is derived from an EMBL/GenBank/DDBJ whole genome shotgun (WGS) entry which is preliminary data.</text>
</comment>
<sequence>MSHRLSNCPGSTRGGLLAHTNSEYSFIVITSHFHSHPALVISWAVKFNPTHSKHTKKAWQLKNRDCGHLEMSRIQQRREAKFAEALKTGVAKKPASDDLKKASKPRFPLAIYGFLALFLGGLVFECLRLII</sequence>
<evidence type="ECO:0008006" key="5">
    <source>
        <dbReference type="Google" id="ProtNLM"/>
    </source>
</evidence>
<name>A0A2N5VNR0_9BASI</name>
<gene>
    <name evidence="3" type="ORF">PCASD_00571</name>
    <name evidence="2" type="ORF">PCASD_16510</name>
</gene>
<dbReference type="Proteomes" id="UP000235392">
    <property type="component" value="Unassembled WGS sequence"/>
</dbReference>
<evidence type="ECO:0000256" key="1">
    <source>
        <dbReference type="SAM" id="Phobius"/>
    </source>
</evidence>
<evidence type="ECO:0000313" key="2">
    <source>
        <dbReference type="EMBL" id="PLW23154.1"/>
    </source>
</evidence>
<dbReference type="AlphaFoldDB" id="A0A2N5VNR0"/>
<keyword evidence="1" id="KW-1133">Transmembrane helix</keyword>
<evidence type="ECO:0000313" key="3">
    <source>
        <dbReference type="EMBL" id="PLW51633.1"/>
    </source>
</evidence>
<proteinExistence type="predicted"/>
<dbReference type="EMBL" id="PGCI01000004">
    <property type="protein sequence ID" value="PLW51633.1"/>
    <property type="molecule type" value="Genomic_DNA"/>
</dbReference>
<evidence type="ECO:0000313" key="4">
    <source>
        <dbReference type="Proteomes" id="UP000235392"/>
    </source>
</evidence>
<organism evidence="3 4">
    <name type="scientific">Puccinia coronata f. sp. avenae</name>
    <dbReference type="NCBI Taxonomy" id="200324"/>
    <lineage>
        <taxon>Eukaryota</taxon>
        <taxon>Fungi</taxon>
        <taxon>Dikarya</taxon>
        <taxon>Basidiomycota</taxon>
        <taxon>Pucciniomycotina</taxon>
        <taxon>Pucciniomycetes</taxon>
        <taxon>Pucciniales</taxon>
        <taxon>Pucciniaceae</taxon>
        <taxon>Puccinia</taxon>
    </lineage>
</organism>
<dbReference type="EMBL" id="PGCI01000641">
    <property type="protein sequence ID" value="PLW23154.1"/>
    <property type="molecule type" value="Genomic_DNA"/>
</dbReference>
<feature type="transmembrane region" description="Helical" evidence="1">
    <location>
        <begin position="109"/>
        <end position="130"/>
    </location>
</feature>
<keyword evidence="1" id="KW-0472">Membrane</keyword>
<protein>
    <recommendedName>
        <fullName evidence="5">Stress-associated endoplasmic reticulum protein</fullName>
    </recommendedName>
</protein>
<keyword evidence="1" id="KW-0812">Transmembrane</keyword>